<evidence type="ECO:0008006" key="3">
    <source>
        <dbReference type="Google" id="ProtNLM"/>
    </source>
</evidence>
<reference evidence="1" key="1">
    <citation type="submission" date="2019-12" db="EMBL/GenBank/DDBJ databases">
        <title>Genome sequencing and annotation of Brassica cretica.</title>
        <authorList>
            <person name="Studholme D.J."/>
            <person name="Sarris P."/>
        </authorList>
    </citation>
    <scope>NUCLEOTIDE SEQUENCE</scope>
    <source>
        <strain evidence="1">PFS-109/04</strain>
        <tissue evidence="1">Leaf</tissue>
    </source>
</reference>
<sequence>MSQFPILALPSEVQALVVQRVAYNSFADLYRLRSTCKSMLALADQRGVYGSFDLFKYPWHVGRRNLLLRRCYAEGNPSYLYIKGVEYFYGLDREKERLGLLKRAADAGYERMVVRDEDSVWLNNDNERFIAKRNFFMSTVVPLFYSCPCSPCLDQDWVLWYIECGKAGDMCNRCFWIKEVALFLRDFRCCTCFPDFDTWQ</sequence>
<dbReference type="AlphaFoldDB" id="A0A8S9MW07"/>
<name>A0A8S9MW07_BRACR</name>
<evidence type="ECO:0000313" key="1">
    <source>
        <dbReference type="EMBL" id="KAF3487421.1"/>
    </source>
</evidence>
<dbReference type="EMBL" id="QGKX02002183">
    <property type="protein sequence ID" value="KAF3487421.1"/>
    <property type="molecule type" value="Genomic_DNA"/>
</dbReference>
<dbReference type="InterPro" id="IPR036047">
    <property type="entry name" value="F-box-like_dom_sf"/>
</dbReference>
<dbReference type="SUPFAM" id="SSF81383">
    <property type="entry name" value="F-box domain"/>
    <property type="match status" value="1"/>
</dbReference>
<comment type="caution">
    <text evidence="1">The sequence shown here is derived from an EMBL/GenBank/DDBJ whole genome shotgun (WGS) entry which is preliminary data.</text>
</comment>
<dbReference type="PANTHER" id="PTHR33784:SF35">
    <property type="entry name" value="(RAPE) HYPOTHETICAL PROTEIN"/>
    <property type="match status" value="1"/>
</dbReference>
<dbReference type="InterPro" id="IPR040338">
    <property type="entry name" value="At1g67623-like"/>
</dbReference>
<protein>
    <recommendedName>
        <fullName evidence="3">F-box domain-containing protein</fullName>
    </recommendedName>
</protein>
<organism evidence="1 2">
    <name type="scientific">Brassica cretica</name>
    <name type="common">Mustard</name>
    <dbReference type="NCBI Taxonomy" id="69181"/>
    <lineage>
        <taxon>Eukaryota</taxon>
        <taxon>Viridiplantae</taxon>
        <taxon>Streptophyta</taxon>
        <taxon>Embryophyta</taxon>
        <taxon>Tracheophyta</taxon>
        <taxon>Spermatophyta</taxon>
        <taxon>Magnoliopsida</taxon>
        <taxon>eudicotyledons</taxon>
        <taxon>Gunneridae</taxon>
        <taxon>Pentapetalae</taxon>
        <taxon>rosids</taxon>
        <taxon>malvids</taxon>
        <taxon>Brassicales</taxon>
        <taxon>Brassicaceae</taxon>
        <taxon>Brassiceae</taxon>
        <taxon>Brassica</taxon>
    </lineage>
</organism>
<proteinExistence type="predicted"/>
<dbReference type="Proteomes" id="UP000712600">
    <property type="component" value="Unassembled WGS sequence"/>
</dbReference>
<evidence type="ECO:0000313" key="2">
    <source>
        <dbReference type="Proteomes" id="UP000712600"/>
    </source>
</evidence>
<dbReference type="PANTHER" id="PTHR33784">
    <property type="entry name" value="OS05G0482100 PROTEIN"/>
    <property type="match status" value="1"/>
</dbReference>
<gene>
    <name evidence="1" type="ORF">F2Q69_00052432</name>
</gene>
<accession>A0A8S9MW07</accession>